<protein>
    <submittedName>
        <fullName evidence="1">Uncharacterized protein</fullName>
    </submittedName>
</protein>
<dbReference type="KEGG" id="amon:H9L24_03880"/>
<reference evidence="1 2" key="1">
    <citation type="submission" date="2020-08" db="EMBL/GenBank/DDBJ databases">
        <title>Genome sequence of Acidovorax monticola KACC 19171T.</title>
        <authorList>
            <person name="Hyun D.-W."/>
            <person name="Bae J.-W."/>
        </authorList>
    </citation>
    <scope>NUCLEOTIDE SEQUENCE [LARGE SCALE GENOMIC DNA]</scope>
    <source>
        <strain evidence="1 2">KACC 19171</strain>
    </source>
</reference>
<accession>A0A7H0HHQ4</accession>
<organism evidence="1 2">
    <name type="scientific">Paenacidovorax monticola</name>
    <dbReference type="NCBI Taxonomy" id="1926868"/>
    <lineage>
        <taxon>Bacteria</taxon>
        <taxon>Pseudomonadati</taxon>
        <taxon>Pseudomonadota</taxon>
        <taxon>Betaproteobacteria</taxon>
        <taxon>Burkholderiales</taxon>
        <taxon>Comamonadaceae</taxon>
        <taxon>Paenacidovorax</taxon>
    </lineage>
</organism>
<keyword evidence="2" id="KW-1185">Reference proteome</keyword>
<sequence length="127" mass="14275">MEHLVHGGEDIEAWDNAHAQLLERVYVVLRAPAVHPAVLMKAAQSASWHAMYNDGSVCQPRARSIIALLDREPFKEDLDLKAHCEEILKGLSKLDPAHALHLSLLRHAEDGIDRQAKEKEAMLEEED</sequence>
<evidence type="ECO:0000313" key="2">
    <source>
        <dbReference type="Proteomes" id="UP000516057"/>
    </source>
</evidence>
<name>A0A7H0HHQ4_9BURK</name>
<dbReference type="AlphaFoldDB" id="A0A7H0HHQ4"/>
<dbReference type="EMBL" id="CP060790">
    <property type="protein sequence ID" value="QNP60070.1"/>
    <property type="molecule type" value="Genomic_DNA"/>
</dbReference>
<proteinExistence type="predicted"/>
<dbReference type="Proteomes" id="UP000516057">
    <property type="component" value="Chromosome"/>
</dbReference>
<dbReference type="RefSeq" id="WP_187737051.1">
    <property type="nucleotide sequence ID" value="NZ_CP060790.1"/>
</dbReference>
<gene>
    <name evidence="1" type="ORF">H9L24_03880</name>
</gene>
<evidence type="ECO:0000313" key="1">
    <source>
        <dbReference type="EMBL" id="QNP60070.1"/>
    </source>
</evidence>